<evidence type="ECO:0000256" key="6">
    <source>
        <dbReference type="ARBA" id="ARBA00008853"/>
    </source>
</evidence>
<accession>A0A6J2J9W6</accession>
<dbReference type="GO" id="GO:0019853">
    <property type="term" value="P:L-ascorbic acid biosynthetic process"/>
    <property type="evidence" value="ECO:0007669"/>
    <property type="project" value="TreeGrafter"/>
</dbReference>
<keyword evidence="10 15" id="KW-0479">Metal-binding</keyword>
<gene>
    <name evidence="18" type="primary">LOC114239387</name>
</gene>
<keyword evidence="12" id="KW-0106">Calcium</keyword>
<dbReference type="GO" id="GO:0004341">
    <property type="term" value="F:gluconolactonase activity"/>
    <property type="evidence" value="ECO:0007669"/>
    <property type="project" value="UniProtKB-EC"/>
</dbReference>
<evidence type="ECO:0000313" key="17">
    <source>
        <dbReference type="Proteomes" id="UP000504629"/>
    </source>
</evidence>
<dbReference type="KEGG" id="bman:114239387"/>
<dbReference type="PANTHER" id="PTHR10907:SF47">
    <property type="entry name" value="REGUCALCIN"/>
    <property type="match status" value="1"/>
</dbReference>
<organism evidence="17 18">
    <name type="scientific">Bombyx mandarina</name>
    <name type="common">Wild silk moth</name>
    <name type="synonym">Wild silkworm</name>
    <dbReference type="NCBI Taxonomy" id="7092"/>
    <lineage>
        <taxon>Eukaryota</taxon>
        <taxon>Metazoa</taxon>
        <taxon>Ecdysozoa</taxon>
        <taxon>Arthropoda</taxon>
        <taxon>Hexapoda</taxon>
        <taxon>Insecta</taxon>
        <taxon>Pterygota</taxon>
        <taxon>Neoptera</taxon>
        <taxon>Endopterygota</taxon>
        <taxon>Lepidoptera</taxon>
        <taxon>Glossata</taxon>
        <taxon>Ditrysia</taxon>
        <taxon>Bombycoidea</taxon>
        <taxon>Bombycidae</taxon>
        <taxon>Bombycinae</taxon>
        <taxon>Bombyx</taxon>
    </lineage>
</organism>
<evidence type="ECO:0000256" key="1">
    <source>
        <dbReference type="ARBA" id="ARBA00001589"/>
    </source>
</evidence>
<evidence type="ECO:0000256" key="9">
    <source>
        <dbReference type="ARBA" id="ARBA00022490"/>
    </source>
</evidence>
<evidence type="ECO:0000256" key="3">
    <source>
        <dbReference type="ARBA" id="ARBA00001936"/>
    </source>
</evidence>
<feature type="binding site" evidence="15">
    <location>
        <position position="139"/>
    </location>
    <ligand>
        <name>substrate</name>
    </ligand>
</feature>
<dbReference type="PANTHER" id="PTHR10907">
    <property type="entry name" value="REGUCALCIN"/>
    <property type="match status" value="1"/>
</dbReference>
<comment type="cofactor">
    <cofactor evidence="15">
        <name>Zn(2+)</name>
        <dbReference type="ChEBI" id="CHEBI:29105"/>
    </cofactor>
    <text evidence="15">Binds 1 divalent metal cation per subunit.</text>
</comment>
<protein>
    <recommendedName>
        <fullName evidence="8">Regucalcin</fullName>
        <ecNumber evidence="7">3.1.1.17</ecNumber>
    </recommendedName>
    <alternativeName>
        <fullName evidence="13">Gluconolactonase</fullName>
    </alternativeName>
</protein>
<dbReference type="PRINTS" id="PR01790">
    <property type="entry name" value="SMP30FAMILY"/>
</dbReference>
<proteinExistence type="inferred from homology"/>
<reference evidence="18" key="1">
    <citation type="submission" date="2025-08" db="UniProtKB">
        <authorList>
            <consortium name="RefSeq"/>
        </authorList>
    </citation>
    <scope>IDENTIFICATION</scope>
    <source>
        <tissue evidence="18">Silk gland</tissue>
    </source>
</reference>
<comment type="catalytic activity">
    <reaction evidence="1">
        <text>D-glucono-1,5-lactone + H2O = D-gluconate + H(+)</text>
        <dbReference type="Rhea" id="RHEA:10440"/>
        <dbReference type="ChEBI" id="CHEBI:15377"/>
        <dbReference type="ChEBI" id="CHEBI:15378"/>
        <dbReference type="ChEBI" id="CHEBI:16217"/>
        <dbReference type="ChEBI" id="CHEBI:18391"/>
        <dbReference type="EC" id="3.1.1.17"/>
    </reaction>
</comment>
<name>A0A6J2J9W6_BOMMA</name>
<dbReference type="Gene3D" id="2.120.10.30">
    <property type="entry name" value="TolB, C-terminal domain"/>
    <property type="match status" value="1"/>
</dbReference>
<dbReference type="EC" id="3.1.1.17" evidence="7"/>
<dbReference type="InterPro" id="IPR013658">
    <property type="entry name" value="SGL"/>
</dbReference>
<dbReference type="GO" id="GO:0005737">
    <property type="term" value="C:cytoplasm"/>
    <property type="evidence" value="ECO:0007669"/>
    <property type="project" value="UniProtKB-SubCell"/>
</dbReference>
<feature type="binding site" evidence="15">
    <location>
        <position position="157"/>
    </location>
    <ligand>
        <name>substrate</name>
    </ligand>
</feature>
<feature type="binding site" evidence="15">
    <location>
        <position position="243"/>
    </location>
    <ligand>
        <name>a divalent metal cation</name>
        <dbReference type="ChEBI" id="CHEBI:60240"/>
    </ligand>
</feature>
<comment type="cofactor">
    <cofactor evidence="3">
        <name>Mn(2+)</name>
        <dbReference type="ChEBI" id="CHEBI:29035"/>
    </cofactor>
</comment>
<dbReference type="Pfam" id="PF08450">
    <property type="entry name" value="SGL"/>
    <property type="match status" value="1"/>
</dbReference>
<dbReference type="Proteomes" id="UP000504629">
    <property type="component" value="Unplaced"/>
</dbReference>
<dbReference type="SUPFAM" id="SSF63829">
    <property type="entry name" value="Calcium-dependent phosphotriesterase"/>
    <property type="match status" value="1"/>
</dbReference>
<evidence type="ECO:0000256" key="12">
    <source>
        <dbReference type="ARBA" id="ARBA00022837"/>
    </source>
</evidence>
<dbReference type="InterPro" id="IPR005511">
    <property type="entry name" value="SMP-30"/>
</dbReference>
<evidence type="ECO:0000256" key="10">
    <source>
        <dbReference type="ARBA" id="ARBA00022723"/>
    </source>
</evidence>
<dbReference type="GeneID" id="114239387"/>
<feature type="active site" description="Proton donor/acceptor" evidence="14">
    <location>
        <position position="243"/>
    </location>
</feature>
<keyword evidence="17" id="KW-1185">Reference proteome</keyword>
<evidence type="ECO:0000256" key="2">
    <source>
        <dbReference type="ARBA" id="ARBA00001913"/>
    </source>
</evidence>
<evidence type="ECO:0000256" key="4">
    <source>
        <dbReference type="ARBA" id="ARBA00001946"/>
    </source>
</evidence>
<evidence type="ECO:0000256" key="8">
    <source>
        <dbReference type="ARBA" id="ARBA00016808"/>
    </source>
</evidence>
<evidence type="ECO:0000256" key="15">
    <source>
        <dbReference type="PIRSR" id="PIRSR605511-2"/>
    </source>
</evidence>
<evidence type="ECO:0000256" key="7">
    <source>
        <dbReference type="ARBA" id="ARBA00013227"/>
    </source>
</evidence>
<dbReference type="PRINTS" id="PR01791">
    <property type="entry name" value="REGUCALCIN"/>
</dbReference>
<dbReference type="InterPro" id="IPR011042">
    <property type="entry name" value="6-blade_b-propeller_TolB-like"/>
</dbReference>
<feature type="binding site" evidence="15">
    <location>
        <position position="191"/>
    </location>
    <ligand>
        <name>a divalent metal cation</name>
        <dbReference type="ChEBI" id="CHEBI:60240"/>
    </ligand>
</feature>
<sequence>MINSEMYTKVVLKRGLILIVVFFFKITAFRSSTPLIKNVHRGGIHYEGPHWSTSENALYWVDIHGQQILKLDAASGNVTSRAIGYGPVSLAVTVKDNPKLLLISVRSELYLMPWDAPAGDSALRLLSVVDLGLPDNRCNDGKVDANGRLWFGTMGKEVGNDVDKDQATLYMLDEGNYLHPSHKVRPVSVSNGIAWTSDNKFMFYIDTPTGNIDVFNFDLEEGTIRNRRTLFSFKANNVTGMPDGMTIDDEGNLWVACFNGGKVIKIDSRAGKLLEQHKLPAQKVTSVMWGGHDLSTLFVTTSRVGLTPVEQAQQPEAGSLFAIEGTGSKGLPENQFVFTDAANY</sequence>
<feature type="domain" description="SMP-30/Gluconolactonase/LRE-like region" evidence="16">
    <location>
        <begin position="47"/>
        <end position="302"/>
    </location>
</feature>
<evidence type="ECO:0000259" key="16">
    <source>
        <dbReference type="Pfam" id="PF08450"/>
    </source>
</evidence>
<dbReference type="FunFam" id="2.120.10.30:FF:000027">
    <property type="entry name" value="Regucalcin homologue"/>
    <property type="match status" value="1"/>
</dbReference>
<evidence type="ECO:0000256" key="11">
    <source>
        <dbReference type="ARBA" id="ARBA00022801"/>
    </source>
</evidence>
<keyword evidence="15" id="KW-0862">Zinc</keyword>
<dbReference type="OrthoDB" id="423498at2759"/>
<keyword evidence="11" id="KW-0378">Hydrolase</keyword>
<evidence type="ECO:0000256" key="5">
    <source>
        <dbReference type="ARBA" id="ARBA00004496"/>
    </source>
</evidence>
<dbReference type="RefSeq" id="XP_028025359.1">
    <property type="nucleotide sequence ID" value="XM_028169558.1"/>
</dbReference>
<feature type="binding site" evidence="15">
    <location>
        <position position="47"/>
    </location>
    <ligand>
        <name>a divalent metal cation</name>
        <dbReference type="ChEBI" id="CHEBI:60240"/>
    </ligand>
</feature>
<evidence type="ECO:0000313" key="18">
    <source>
        <dbReference type="RefSeq" id="XP_028025359.1"/>
    </source>
</evidence>
<evidence type="ECO:0000256" key="13">
    <source>
        <dbReference type="ARBA" id="ARBA00032464"/>
    </source>
</evidence>
<dbReference type="AlphaFoldDB" id="A0A6J2J9W6"/>
<dbReference type="GO" id="GO:0030234">
    <property type="term" value="F:enzyme regulator activity"/>
    <property type="evidence" value="ECO:0007669"/>
    <property type="project" value="InterPro"/>
</dbReference>
<comment type="subcellular location">
    <subcellularLocation>
        <location evidence="5">Cytoplasm</location>
    </subcellularLocation>
</comment>
<dbReference type="GO" id="GO:0005509">
    <property type="term" value="F:calcium ion binding"/>
    <property type="evidence" value="ECO:0007669"/>
    <property type="project" value="InterPro"/>
</dbReference>
<feature type="binding site" evidence="15">
    <location>
        <position position="137"/>
    </location>
    <ligand>
        <name>substrate</name>
    </ligand>
</feature>
<evidence type="ECO:0000256" key="14">
    <source>
        <dbReference type="PIRSR" id="PIRSR605511-1"/>
    </source>
</evidence>
<comment type="cofactor">
    <cofactor evidence="4">
        <name>Mg(2+)</name>
        <dbReference type="ChEBI" id="CHEBI:18420"/>
    </cofactor>
</comment>
<dbReference type="InterPro" id="IPR008367">
    <property type="entry name" value="Regucalcin"/>
</dbReference>
<keyword evidence="9" id="KW-0963">Cytoplasm</keyword>
<comment type="cofactor">
    <cofactor evidence="2">
        <name>Ca(2+)</name>
        <dbReference type="ChEBI" id="CHEBI:29108"/>
    </cofactor>
</comment>
<comment type="similarity">
    <text evidence="6">Belongs to the SMP-30/CGR1 family.</text>
</comment>